<dbReference type="GO" id="GO:0016042">
    <property type="term" value="P:lipid catabolic process"/>
    <property type="evidence" value="ECO:0007669"/>
    <property type="project" value="UniProtKB-UniRule"/>
</dbReference>
<feature type="short sequence motif" description="GXSXG" evidence="2">
    <location>
        <begin position="83"/>
        <end position="87"/>
    </location>
</feature>
<feature type="active site" description="Nucleophile" evidence="2">
    <location>
        <position position="85"/>
    </location>
</feature>
<dbReference type="GO" id="GO:0016787">
    <property type="term" value="F:hydrolase activity"/>
    <property type="evidence" value="ECO:0007669"/>
    <property type="project" value="UniProtKB-UniRule"/>
</dbReference>
<name>A0A848KG37_9NOCA</name>
<comment type="caution">
    <text evidence="2">Lacks conserved residue(s) required for the propagation of feature annotation.</text>
</comment>
<dbReference type="Gene3D" id="3.40.1090.10">
    <property type="entry name" value="Cytosolic phospholipase A2 catalytic domain"/>
    <property type="match status" value="2"/>
</dbReference>
<dbReference type="Proteomes" id="UP000535543">
    <property type="component" value="Unassembled WGS sequence"/>
</dbReference>
<evidence type="ECO:0000313" key="5">
    <source>
        <dbReference type="Proteomes" id="UP000535543"/>
    </source>
</evidence>
<gene>
    <name evidence="4" type="ORF">FGL95_19665</name>
</gene>
<dbReference type="EMBL" id="VCQU01000007">
    <property type="protein sequence ID" value="NMN97259.1"/>
    <property type="molecule type" value="Genomic_DNA"/>
</dbReference>
<evidence type="ECO:0000259" key="3">
    <source>
        <dbReference type="PROSITE" id="PS51635"/>
    </source>
</evidence>
<feature type="short sequence motif" description="DGA/G" evidence="2">
    <location>
        <begin position="241"/>
        <end position="243"/>
    </location>
</feature>
<dbReference type="Pfam" id="PF01734">
    <property type="entry name" value="Patatin"/>
    <property type="match status" value="1"/>
</dbReference>
<feature type="active site" description="Proton acceptor" evidence="2">
    <location>
        <position position="241"/>
    </location>
</feature>
<proteinExistence type="predicted"/>
<evidence type="ECO:0000256" key="2">
    <source>
        <dbReference type="PROSITE-ProRule" id="PRU01161"/>
    </source>
</evidence>
<dbReference type="PROSITE" id="PS51635">
    <property type="entry name" value="PNPLA"/>
    <property type="match status" value="1"/>
</dbReference>
<keyword evidence="2" id="KW-0378">Hydrolase</keyword>
<dbReference type="InterPro" id="IPR002641">
    <property type="entry name" value="PNPLA_dom"/>
</dbReference>
<protein>
    <submittedName>
        <fullName evidence="4">Patatin-like phospholipase family protein</fullName>
    </submittedName>
</protein>
<dbReference type="InterPro" id="IPR016035">
    <property type="entry name" value="Acyl_Trfase/lysoPLipase"/>
</dbReference>
<sequence>MGTRGGRDPNCSARLGDCRHRHARGASAPTVAGSTFHRESLVTTRALVVGAGGATGLAWSSATLAVLEAESGWDPRDADVFVGTSQGSLLVALLASGIGTADLTAWYRRELPVTHPLRHKPDARQRNSGSRVPLPAAPGMAIRALLRPGRVATTTALSGLLPAGRSSLDTWVAPLTALWKPDEWVAHPATWAVAVDYDSGERVSFGAPGAPEAGIIDAVRASSSVPGVCEPTRIGDRRYIDGGVHSSTSADLVASLDVDEVIVLAPMAGEGGPSSPTAVPEFVMRKGMQRKLAAEVRVLRKAGKHARVLVPSPYDVAAMGGNSLDPKNRRAIFESTLKRGHDRIAATGGSK</sequence>
<organism evidence="4 5">
    <name type="scientific">Antrihabitans stalactiti</name>
    <dbReference type="NCBI Taxonomy" id="2584121"/>
    <lineage>
        <taxon>Bacteria</taxon>
        <taxon>Bacillati</taxon>
        <taxon>Actinomycetota</taxon>
        <taxon>Actinomycetes</taxon>
        <taxon>Mycobacteriales</taxon>
        <taxon>Nocardiaceae</taxon>
        <taxon>Antrihabitans</taxon>
    </lineage>
</organism>
<evidence type="ECO:0000256" key="1">
    <source>
        <dbReference type="ARBA" id="ARBA00023098"/>
    </source>
</evidence>
<comment type="caution">
    <text evidence="4">The sequence shown here is derived from an EMBL/GenBank/DDBJ whole genome shotgun (WGS) entry which is preliminary data.</text>
</comment>
<keyword evidence="1 2" id="KW-0443">Lipid metabolism</keyword>
<accession>A0A848KG37</accession>
<keyword evidence="5" id="KW-1185">Reference proteome</keyword>
<evidence type="ECO:0000313" key="4">
    <source>
        <dbReference type="EMBL" id="NMN97259.1"/>
    </source>
</evidence>
<feature type="domain" description="PNPLA" evidence="3">
    <location>
        <begin position="47"/>
        <end position="254"/>
    </location>
</feature>
<keyword evidence="2" id="KW-0442">Lipid degradation</keyword>
<reference evidence="4 5" key="1">
    <citation type="submission" date="2019-05" db="EMBL/GenBank/DDBJ databases">
        <authorList>
            <person name="Lee S.D."/>
        </authorList>
    </citation>
    <scope>NUCLEOTIDE SEQUENCE [LARGE SCALE GENOMIC DNA]</scope>
    <source>
        <strain evidence="4 5">YC2-7</strain>
    </source>
</reference>
<dbReference type="AlphaFoldDB" id="A0A848KG37"/>
<reference evidence="4 5" key="2">
    <citation type="submission" date="2020-06" db="EMBL/GenBank/DDBJ databases">
        <title>Antribacter stalactiti gen. nov., sp. nov., a new member of the family Nacardiaceae isolated from a cave.</title>
        <authorList>
            <person name="Kim I.S."/>
        </authorList>
    </citation>
    <scope>NUCLEOTIDE SEQUENCE [LARGE SCALE GENOMIC DNA]</scope>
    <source>
        <strain evidence="4 5">YC2-7</strain>
    </source>
</reference>
<dbReference type="SUPFAM" id="SSF52151">
    <property type="entry name" value="FabD/lysophospholipase-like"/>
    <property type="match status" value="1"/>
</dbReference>